<dbReference type="RefSeq" id="WP_141428122.1">
    <property type="nucleotide sequence ID" value="NZ_AP019736.1"/>
</dbReference>
<protein>
    <submittedName>
        <fullName evidence="1">Uncharacterized protein</fullName>
    </submittedName>
</protein>
<reference evidence="2" key="1">
    <citation type="submission" date="2019-06" db="EMBL/GenBank/DDBJ databases">
        <title>Alistipes onderdonkii subsp. vulgaris subsp. nov., Alistipes dispar sp. nov. and Alistipes communis sp. nov., isolated from human faeces, and creation of Alistipes onderdonkii subsp. onderdonkii subsp. nov.</title>
        <authorList>
            <person name="Sakamoto M."/>
            <person name="Ikeyama N."/>
            <person name="Ogata Y."/>
            <person name="Suda W."/>
            <person name="Iino T."/>
            <person name="Hattori M."/>
            <person name="Ohkuma M."/>
        </authorList>
    </citation>
    <scope>NUCLEOTIDE SEQUENCE [LARGE SCALE GENOMIC DNA]</scope>
    <source>
        <strain evidence="2">5CPEGH6</strain>
    </source>
</reference>
<organism evidence="1 2">
    <name type="scientific">Alistipes dispar</name>
    <dbReference type="NCBI Taxonomy" id="2585119"/>
    <lineage>
        <taxon>Bacteria</taxon>
        <taxon>Pseudomonadati</taxon>
        <taxon>Bacteroidota</taxon>
        <taxon>Bacteroidia</taxon>
        <taxon>Bacteroidales</taxon>
        <taxon>Rikenellaceae</taxon>
        <taxon>Alistipes</taxon>
    </lineage>
</organism>
<sequence>MQKIVSYVLSCLLGLLLTGCYENDSSAPDMVDPWLRERTPVSFRLESQIGAAVITDDWRHDDSGAISVQLVLGSIADMSRVQVTEIEFAYNATASVRPGSTLDLSSGGDSFVVTAENGEQRTYTVTYTVFKEPFEGVYVHDPIAGILDGTAPKSSMVVFGGWDGGEIISTAMDKSWHWGDGYTPADEEDNIVSIRLSRVDETSGTSYGTCLNLAGDDGKWANYLFQNNAEKDVNGYYRIVPKGKSRWSKDSSGTVSFYEWEDAEYAEPLYTMTVLEAGTHGLAGGKTFTVNDTAFGRGFPGPYDWEVNTNWDDDRWLVHNIRNTFWTMLKSSDSALENHTELLEAEY</sequence>
<keyword evidence="2" id="KW-1185">Reference proteome</keyword>
<proteinExistence type="predicted"/>
<accession>A0A4Y1X1U1</accession>
<dbReference type="GeneID" id="98672905"/>
<dbReference type="EMBL" id="AP019736">
    <property type="protein sequence ID" value="BBL06288.1"/>
    <property type="molecule type" value="Genomic_DNA"/>
</dbReference>
<dbReference type="InterPro" id="IPR010916">
    <property type="entry name" value="TonB_box_CS"/>
</dbReference>
<dbReference type="Gene3D" id="2.60.40.2340">
    <property type="match status" value="1"/>
</dbReference>
<dbReference type="KEGG" id="ada:A5CPEGH6_09260"/>
<dbReference type="AlphaFoldDB" id="A0A4Y1X1U1"/>
<dbReference type="PROSITE" id="PS00430">
    <property type="entry name" value="TONB_DEPENDENT_REC_1"/>
    <property type="match status" value="1"/>
</dbReference>
<name>A0A4Y1X1U1_9BACT</name>
<evidence type="ECO:0000313" key="1">
    <source>
        <dbReference type="EMBL" id="BBL06288.1"/>
    </source>
</evidence>
<dbReference type="PROSITE" id="PS51257">
    <property type="entry name" value="PROKAR_LIPOPROTEIN"/>
    <property type="match status" value="1"/>
</dbReference>
<evidence type="ECO:0000313" key="2">
    <source>
        <dbReference type="Proteomes" id="UP000319374"/>
    </source>
</evidence>
<dbReference type="OrthoDB" id="646864at2"/>
<dbReference type="Proteomes" id="UP000319374">
    <property type="component" value="Chromosome"/>
</dbReference>
<gene>
    <name evidence="1" type="ORF">A5CPEGH6_09260</name>
</gene>